<keyword evidence="2" id="KW-1185">Reference proteome</keyword>
<dbReference type="RefSeq" id="WP_382050940.1">
    <property type="nucleotide sequence ID" value="NZ_JBHSKJ010000035.1"/>
</dbReference>
<evidence type="ECO:0000313" key="1">
    <source>
        <dbReference type="EMBL" id="MFC5149928.1"/>
    </source>
</evidence>
<organism evidence="1 2">
    <name type="scientific">Streptomyces aureoversilis</name>
    <dbReference type="NCBI Taxonomy" id="67277"/>
    <lineage>
        <taxon>Bacteria</taxon>
        <taxon>Bacillati</taxon>
        <taxon>Actinomycetota</taxon>
        <taxon>Actinomycetes</taxon>
        <taxon>Kitasatosporales</taxon>
        <taxon>Streptomycetaceae</taxon>
        <taxon>Streptomyces</taxon>
    </lineage>
</organism>
<evidence type="ECO:0000313" key="2">
    <source>
        <dbReference type="Proteomes" id="UP001596222"/>
    </source>
</evidence>
<dbReference type="Proteomes" id="UP001596222">
    <property type="component" value="Unassembled WGS sequence"/>
</dbReference>
<gene>
    <name evidence="1" type="ORF">ACFPP6_35320</name>
</gene>
<reference evidence="2" key="1">
    <citation type="journal article" date="2019" name="Int. J. Syst. Evol. Microbiol.">
        <title>The Global Catalogue of Microorganisms (GCM) 10K type strain sequencing project: providing services to taxonomists for standard genome sequencing and annotation.</title>
        <authorList>
            <consortium name="The Broad Institute Genomics Platform"/>
            <consortium name="The Broad Institute Genome Sequencing Center for Infectious Disease"/>
            <person name="Wu L."/>
            <person name="Ma J."/>
        </authorList>
    </citation>
    <scope>NUCLEOTIDE SEQUENCE [LARGE SCALE GENOMIC DNA]</scope>
    <source>
        <strain evidence="2">CGMCC 4.1641</strain>
    </source>
</reference>
<dbReference type="EMBL" id="JBHSKJ010000035">
    <property type="protein sequence ID" value="MFC5149928.1"/>
    <property type="molecule type" value="Genomic_DNA"/>
</dbReference>
<protein>
    <submittedName>
        <fullName evidence="1">Uncharacterized protein</fullName>
    </submittedName>
</protein>
<accession>A0ABW0A892</accession>
<name>A0ABW0A892_9ACTN</name>
<proteinExistence type="predicted"/>
<comment type="caution">
    <text evidence="1">The sequence shown here is derived from an EMBL/GenBank/DDBJ whole genome shotgun (WGS) entry which is preliminary data.</text>
</comment>
<sequence length="114" mass="12255">MHHPGHLRQDDEQQLKNLLVRSPGLTAAVGHVCTCATNREGDRLRHWIADVCTDEQCGLAGFAAGLIPDLDVVVYGISTDWPSVPVEGRVNDLKASSTACSVERNRRCCASGSA</sequence>